<evidence type="ECO:0000313" key="6">
    <source>
        <dbReference type="EMBL" id="KAJ4151190.1"/>
    </source>
</evidence>
<proteinExistence type="predicted"/>
<sequence>MSAIKPAFNSVVRPITVSEFREAILATCKPRFPNVRHARRRPIGLAISGGVDSMALAYLFSHYIKTYKTQHIADNPVHDILTVTVDHRLRPESTAEAAKVATNDLMSTQAYSQISRVWPGP</sequence>
<dbReference type="GeneID" id="80899064"/>
<feature type="domain" description="tRNA(Ile)-lysidine/2-thiocytidine synthase N-terminal" evidence="5">
    <location>
        <begin position="44"/>
        <end position="101"/>
    </location>
</feature>
<keyword evidence="7" id="KW-1185">Reference proteome</keyword>
<dbReference type="GO" id="GO:0008033">
    <property type="term" value="P:tRNA processing"/>
    <property type="evidence" value="ECO:0007669"/>
    <property type="project" value="UniProtKB-KW"/>
</dbReference>
<evidence type="ECO:0000256" key="2">
    <source>
        <dbReference type="ARBA" id="ARBA00022694"/>
    </source>
</evidence>
<dbReference type="RefSeq" id="XP_056052904.1">
    <property type="nucleotide sequence ID" value="XM_056201120.1"/>
</dbReference>
<dbReference type="InterPro" id="IPR014729">
    <property type="entry name" value="Rossmann-like_a/b/a_fold"/>
</dbReference>
<keyword evidence="4" id="KW-0067">ATP-binding</keyword>
<dbReference type="EMBL" id="JAJHUN010000009">
    <property type="protein sequence ID" value="KAJ4151190.1"/>
    <property type="molecule type" value="Genomic_DNA"/>
</dbReference>
<dbReference type="Gene3D" id="3.40.50.620">
    <property type="entry name" value="HUPs"/>
    <property type="match status" value="1"/>
</dbReference>
<evidence type="ECO:0000259" key="5">
    <source>
        <dbReference type="Pfam" id="PF01171"/>
    </source>
</evidence>
<dbReference type="AlphaFoldDB" id="A0A9W8ULL6"/>
<name>A0A9W8ULL6_AKAMU</name>
<dbReference type="PANTHER" id="PTHR43033">
    <property type="entry name" value="TRNA(ILE)-LYSIDINE SYNTHASE-RELATED"/>
    <property type="match status" value="1"/>
</dbReference>
<dbReference type="SUPFAM" id="SSF52402">
    <property type="entry name" value="Adenine nucleotide alpha hydrolases-like"/>
    <property type="match status" value="1"/>
</dbReference>
<dbReference type="KEGG" id="amus:LMH87_011905"/>
<gene>
    <name evidence="6" type="ORF">LMH87_011905</name>
</gene>
<evidence type="ECO:0000256" key="4">
    <source>
        <dbReference type="ARBA" id="ARBA00022840"/>
    </source>
</evidence>
<dbReference type="PANTHER" id="PTHR43033:SF1">
    <property type="entry name" value="TRNA(ILE)-LYSIDINE SYNTHASE-RELATED"/>
    <property type="match status" value="1"/>
</dbReference>
<dbReference type="InterPro" id="IPR011063">
    <property type="entry name" value="TilS/TtcA_N"/>
</dbReference>
<evidence type="ECO:0000313" key="7">
    <source>
        <dbReference type="Proteomes" id="UP001144673"/>
    </source>
</evidence>
<dbReference type="InterPro" id="IPR012094">
    <property type="entry name" value="tRNA_Ile_lys_synt"/>
</dbReference>
<dbReference type="Proteomes" id="UP001144673">
    <property type="component" value="Chromosome 4"/>
</dbReference>
<evidence type="ECO:0000256" key="3">
    <source>
        <dbReference type="ARBA" id="ARBA00022741"/>
    </source>
</evidence>
<accession>A0A9W8ULL6</accession>
<dbReference type="Pfam" id="PF01171">
    <property type="entry name" value="ATP_bind_3"/>
    <property type="match status" value="1"/>
</dbReference>
<protein>
    <recommendedName>
        <fullName evidence="5">tRNA(Ile)-lysidine/2-thiocytidine synthase N-terminal domain-containing protein</fullName>
    </recommendedName>
</protein>
<comment type="caution">
    <text evidence="6">The sequence shown here is derived from an EMBL/GenBank/DDBJ whole genome shotgun (WGS) entry which is preliminary data.</text>
</comment>
<organism evidence="6 7">
    <name type="scientific">Akanthomyces muscarius</name>
    <name type="common">Entomopathogenic fungus</name>
    <name type="synonym">Lecanicillium muscarium</name>
    <dbReference type="NCBI Taxonomy" id="2231603"/>
    <lineage>
        <taxon>Eukaryota</taxon>
        <taxon>Fungi</taxon>
        <taxon>Dikarya</taxon>
        <taxon>Ascomycota</taxon>
        <taxon>Pezizomycotina</taxon>
        <taxon>Sordariomycetes</taxon>
        <taxon>Hypocreomycetidae</taxon>
        <taxon>Hypocreales</taxon>
        <taxon>Cordycipitaceae</taxon>
        <taxon>Akanthomyces</taxon>
    </lineage>
</organism>
<keyword evidence="3" id="KW-0547">Nucleotide-binding</keyword>
<dbReference type="GO" id="GO:0016879">
    <property type="term" value="F:ligase activity, forming carbon-nitrogen bonds"/>
    <property type="evidence" value="ECO:0007669"/>
    <property type="project" value="InterPro"/>
</dbReference>
<reference evidence="6" key="1">
    <citation type="journal article" date="2023" name="Access Microbiol">
        <title>De-novo genome assembly for Akanthomyces muscarius, a biocontrol agent of insect agricultural pests.</title>
        <authorList>
            <person name="Erdos Z."/>
            <person name="Studholme D.J."/>
            <person name="Raymond B."/>
            <person name="Sharma M."/>
        </authorList>
    </citation>
    <scope>NUCLEOTIDE SEQUENCE</scope>
    <source>
        <strain evidence="6">Ve6</strain>
    </source>
</reference>
<keyword evidence="1" id="KW-0436">Ligase</keyword>
<keyword evidence="2" id="KW-0819">tRNA processing</keyword>
<evidence type="ECO:0000256" key="1">
    <source>
        <dbReference type="ARBA" id="ARBA00022598"/>
    </source>
</evidence>
<dbReference type="GO" id="GO:0005524">
    <property type="term" value="F:ATP binding"/>
    <property type="evidence" value="ECO:0007669"/>
    <property type="project" value="UniProtKB-KW"/>
</dbReference>